<dbReference type="InterPro" id="IPR015943">
    <property type="entry name" value="WD40/YVTN_repeat-like_dom_sf"/>
</dbReference>
<dbReference type="Gene3D" id="2.130.10.10">
    <property type="entry name" value="YVTN repeat-like/Quinoprotein amine dehydrogenase"/>
    <property type="match status" value="2"/>
</dbReference>
<accession>A0A2S8GS74</accession>
<dbReference type="RefSeq" id="WP_105334150.1">
    <property type="nucleotide sequence ID" value="NZ_PUHZ01000005.1"/>
</dbReference>
<reference evidence="3 4" key="1">
    <citation type="submission" date="2018-02" db="EMBL/GenBank/DDBJ databases">
        <title>Comparative genomes isolates from brazilian mangrove.</title>
        <authorList>
            <person name="Araujo J.E."/>
            <person name="Taketani R.G."/>
            <person name="Silva M.C.P."/>
            <person name="Loureco M.V."/>
            <person name="Andreote F.D."/>
        </authorList>
    </citation>
    <scope>NUCLEOTIDE SEQUENCE [LARGE SCALE GENOMIC DNA]</scope>
    <source>
        <strain evidence="3 4">Nap-Phe MGV</strain>
    </source>
</reference>
<evidence type="ECO:0000259" key="2">
    <source>
        <dbReference type="Pfam" id="PF13360"/>
    </source>
</evidence>
<dbReference type="Pfam" id="PF13360">
    <property type="entry name" value="PQQ_2"/>
    <property type="match status" value="2"/>
</dbReference>
<dbReference type="PANTHER" id="PTHR34512:SF30">
    <property type="entry name" value="OUTER MEMBRANE PROTEIN ASSEMBLY FACTOR BAMB"/>
    <property type="match status" value="1"/>
</dbReference>
<dbReference type="EMBL" id="PUHZ01000005">
    <property type="protein sequence ID" value="PQO47262.1"/>
    <property type="molecule type" value="Genomic_DNA"/>
</dbReference>
<name>A0A2S8GS74_9BACT</name>
<dbReference type="AlphaFoldDB" id="A0A2S8GS74"/>
<dbReference type="InterPro" id="IPR002372">
    <property type="entry name" value="PQQ_rpt_dom"/>
</dbReference>
<dbReference type="PANTHER" id="PTHR34512">
    <property type="entry name" value="CELL SURFACE PROTEIN"/>
    <property type="match status" value="1"/>
</dbReference>
<evidence type="ECO:0000256" key="1">
    <source>
        <dbReference type="SAM" id="SignalP"/>
    </source>
</evidence>
<feature type="domain" description="Pyrrolo-quinoline quinone repeat" evidence="2">
    <location>
        <begin position="93"/>
        <end position="288"/>
    </location>
</feature>
<dbReference type="SMART" id="SM00564">
    <property type="entry name" value="PQQ"/>
    <property type="match status" value="4"/>
</dbReference>
<keyword evidence="1" id="KW-0732">Signal</keyword>
<dbReference type="Proteomes" id="UP000237819">
    <property type="component" value="Unassembled WGS sequence"/>
</dbReference>
<dbReference type="InterPro" id="IPR011047">
    <property type="entry name" value="Quinoprotein_ADH-like_sf"/>
</dbReference>
<dbReference type="OrthoDB" id="244732at2"/>
<gene>
    <name evidence="3" type="ORF">C5Y93_04265</name>
</gene>
<feature type="signal peptide" evidence="1">
    <location>
        <begin position="1"/>
        <end position="25"/>
    </location>
</feature>
<proteinExistence type="predicted"/>
<feature type="chain" id="PRO_5015528339" description="Pyrrolo-quinoline quinone repeat domain-containing protein" evidence="1">
    <location>
        <begin position="26"/>
        <end position="420"/>
    </location>
</feature>
<feature type="domain" description="Pyrrolo-quinoline quinone repeat" evidence="2">
    <location>
        <begin position="292"/>
        <end position="409"/>
    </location>
</feature>
<sequence>MKSIRFRWLALSATLAVVCSSFAFAEEGWPRFRGPNGSGIAGPIDLQLPFAAADDVCWKAELPGVGNSSPVIWGDRIFLMSAEKDGSFVYALCVDAKSGETLWKKNLASGAYRLHSKNTFASTTPAIDAHSVYVAWSDGEQTTLASLTHGGELEWTTELGPWVSQHGFGVSPMLYDEFVILSLMQLGDPQKLNGRPAGQSRLVAMDRTTGRIVWEAARDSDVAAYSVPCLYKSKDGRDLLICCSSAHGVAAHNPMNGDQVWANPAFSLRSVSSPVVVDGVVYGSCGSGGGGNYVVAINPEDGELMYRFDRSAPYVPGAVGKAGLTYLWYDKGIVSCIRTADGEKVWQQRIGGNFSGSPIIAGDKLINVSEEGEVVILSAGEEFRELGRFSLGEGSNATPAAAGGKLYVRTASHLYCLGTK</sequence>
<comment type="caution">
    <text evidence="3">The sequence shown here is derived from an EMBL/GenBank/DDBJ whole genome shotgun (WGS) entry which is preliminary data.</text>
</comment>
<organism evidence="3 4">
    <name type="scientific">Blastopirellula marina</name>
    <dbReference type="NCBI Taxonomy" id="124"/>
    <lineage>
        <taxon>Bacteria</taxon>
        <taxon>Pseudomonadati</taxon>
        <taxon>Planctomycetota</taxon>
        <taxon>Planctomycetia</taxon>
        <taxon>Pirellulales</taxon>
        <taxon>Pirellulaceae</taxon>
        <taxon>Blastopirellula</taxon>
    </lineage>
</organism>
<protein>
    <recommendedName>
        <fullName evidence="2">Pyrrolo-quinoline quinone repeat domain-containing protein</fullName>
    </recommendedName>
</protein>
<dbReference type="SUPFAM" id="SSF50998">
    <property type="entry name" value="Quinoprotein alcohol dehydrogenase-like"/>
    <property type="match status" value="1"/>
</dbReference>
<evidence type="ECO:0000313" key="3">
    <source>
        <dbReference type="EMBL" id="PQO47262.1"/>
    </source>
</evidence>
<evidence type="ECO:0000313" key="4">
    <source>
        <dbReference type="Proteomes" id="UP000237819"/>
    </source>
</evidence>
<dbReference type="InterPro" id="IPR018391">
    <property type="entry name" value="PQQ_b-propeller_rpt"/>
</dbReference>